<accession>A0A812AZT4</accession>
<protein>
    <submittedName>
        <fullName evidence="2">Uncharacterized protein</fullName>
    </submittedName>
</protein>
<evidence type="ECO:0000256" key="1">
    <source>
        <dbReference type="SAM" id="Phobius"/>
    </source>
</evidence>
<dbReference type="AlphaFoldDB" id="A0A812AZT4"/>
<feature type="transmembrane region" description="Helical" evidence="1">
    <location>
        <begin position="40"/>
        <end position="62"/>
    </location>
</feature>
<gene>
    <name evidence="2" type="ORF">SPHA_8039</name>
</gene>
<proteinExistence type="predicted"/>
<evidence type="ECO:0000313" key="2">
    <source>
        <dbReference type="EMBL" id="CAE1164506.1"/>
    </source>
</evidence>
<keyword evidence="3" id="KW-1185">Reference proteome</keyword>
<feature type="transmembrane region" description="Helical" evidence="1">
    <location>
        <begin position="114"/>
        <end position="135"/>
    </location>
</feature>
<keyword evidence="1" id="KW-0472">Membrane</keyword>
<dbReference type="Proteomes" id="UP000597762">
    <property type="component" value="Unassembled WGS sequence"/>
</dbReference>
<organism evidence="2 3">
    <name type="scientific">Acanthosepion pharaonis</name>
    <name type="common">Pharaoh cuttlefish</name>
    <name type="synonym">Sepia pharaonis</name>
    <dbReference type="NCBI Taxonomy" id="158019"/>
    <lineage>
        <taxon>Eukaryota</taxon>
        <taxon>Metazoa</taxon>
        <taxon>Spiralia</taxon>
        <taxon>Lophotrochozoa</taxon>
        <taxon>Mollusca</taxon>
        <taxon>Cephalopoda</taxon>
        <taxon>Coleoidea</taxon>
        <taxon>Decapodiformes</taxon>
        <taxon>Sepiida</taxon>
        <taxon>Sepiina</taxon>
        <taxon>Sepiidae</taxon>
        <taxon>Acanthosepion</taxon>
    </lineage>
</organism>
<name>A0A812AZT4_ACAPH</name>
<keyword evidence="1" id="KW-1133">Transmembrane helix</keyword>
<comment type="caution">
    <text evidence="2">The sequence shown here is derived from an EMBL/GenBank/DDBJ whole genome shotgun (WGS) entry which is preliminary data.</text>
</comment>
<reference evidence="2" key="1">
    <citation type="submission" date="2021-01" db="EMBL/GenBank/DDBJ databases">
        <authorList>
            <person name="Li R."/>
            <person name="Bekaert M."/>
        </authorList>
    </citation>
    <scope>NUCLEOTIDE SEQUENCE</scope>
    <source>
        <strain evidence="2">Farmed</strain>
    </source>
</reference>
<evidence type="ECO:0000313" key="3">
    <source>
        <dbReference type="Proteomes" id="UP000597762"/>
    </source>
</evidence>
<dbReference type="EMBL" id="CAHIKZ030000260">
    <property type="protein sequence ID" value="CAE1164506.1"/>
    <property type="molecule type" value="Genomic_DNA"/>
</dbReference>
<sequence>MYLSHSLSHTLSLSRFLSLFSSLSYTHTHSLSLSLSLSLAFYSLSLSLSLSLSCASSFLLLFPIVLSLCNNVTLCLYIVFVLALSLSLSFSLILSLSLTPFLSFSLFFLCSHLLYVSLFLPVFFVLSFLLTLIYFSCTSNYLPLYPSPPSLSLLLSLLLSHADTHVSNFSIKRNIKCSCPTHHKQTPTCDSFRNIIRLRQFKLFKSKMDAFKNRRFSPFPPASLSSLPPSLNFHF</sequence>
<keyword evidence="1" id="KW-0812">Transmembrane</keyword>
<feature type="transmembrane region" description="Helical" evidence="1">
    <location>
        <begin position="74"/>
        <end position="94"/>
    </location>
</feature>